<keyword evidence="3" id="KW-1185">Reference proteome</keyword>
<feature type="region of interest" description="Disordered" evidence="1">
    <location>
        <begin position="1"/>
        <end position="70"/>
    </location>
</feature>
<dbReference type="EMBL" id="CM029054">
    <property type="protein sequence ID" value="KAG2543325.1"/>
    <property type="molecule type" value="Genomic_DNA"/>
</dbReference>
<sequence length="338" mass="34300">MAGGAASVGGHGEAGRGGCLADASSSAAPTPSPRGGGDMRPPPSSSAPGSFAQGRSRARRGPSLSSPAPHPLRLRHLLSLELRRLGEVAVSALLCSGGRRPSSSLLLPRPRHPWLGGLGALPPPALIPPPPIPEAVAPASARAWAARSVGRADGRAWAAPLLRLELASPRQRRHPFSPLPRGGTARARAGAAAVEARGGATFARPGVRTELGPVAMAPAGPRGAPSADEQGRPRWRGEQGRPRWRGERGGRGGGSGRVVGGQPRPGGRGKDGASAAARTRLALAPEVEDSHGEAPPPLRRRILLLSPPRGGGGGRLSTPPLSRHKAVGQCGTRATVAA</sequence>
<feature type="compositionally biased region" description="Gly residues" evidence="1">
    <location>
        <begin position="251"/>
        <end position="266"/>
    </location>
</feature>
<evidence type="ECO:0000313" key="3">
    <source>
        <dbReference type="Proteomes" id="UP000823388"/>
    </source>
</evidence>
<gene>
    <name evidence="2" type="ORF">PVAP13_9NG738077</name>
</gene>
<name>A0A8T0N2J7_PANVG</name>
<reference evidence="2" key="1">
    <citation type="submission" date="2020-05" db="EMBL/GenBank/DDBJ databases">
        <title>WGS assembly of Panicum virgatum.</title>
        <authorList>
            <person name="Lovell J.T."/>
            <person name="Jenkins J."/>
            <person name="Shu S."/>
            <person name="Juenger T.E."/>
            <person name="Schmutz J."/>
        </authorList>
    </citation>
    <scope>NUCLEOTIDE SEQUENCE</scope>
    <source>
        <strain evidence="2">AP13</strain>
    </source>
</reference>
<organism evidence="2 3">
    <name type="scientific">Panicum virgatum</name>
    <name type="common">Blackwell switchgrass</name>
    <dbReference type="NCBI Taxonomy" id="38727"/>
    <lineage>
        <taxon>Eukaryota</taxon>
        <taxon>Viridiplantae</taxon>
        <taxon>Streptophyta</taxon>
        <taxon>Embryophyta</taxon>
        <taxon>Tracheophyta</taxon>
        <taxon>Spermatophyta</taxon>
        <taxon>Magnoliopsida</taxon>
        <taxon>Liliopsida</taxon>
        <taxon>Poales</taxon>
        <taxon>Poaceae</taxon>
        <taxon>PACMAD clade</taxon>
        <taxon>Panicoideae</taxon>
        <taxon>Panicodae</taxon>
        <taxon>Paniceae</taxon>
        <taxon>Panicinae</taxon>
        <taxon>Panicum</taxon>
        <taxon>Panicum sect. Hiantes</taxon>
    </lineage>
</organism>
<evidence type="ECO:0000256" key="1">
    <source>
        <dbReference type="SAM" id="MobiDB-lite"/>
    </source>
</evidence>
<feature type="compositionally biased region" description="Low complexity" evidence="1">
    <location>
        <begin position="273"/>
        <end position="284"/>
    </location>
</feature>
<feature type="compositionally biased region" description="Gly residues" evidence="1">
    <location>
        <begin position="1"/>
        <end position="18"/>
    </location>
</feature>
<dbReference type="Proteomes" id="UP000823388">
    <property type="component" value="Chromosome 9N"/>
</dbReference>
<comment type="caution">
    <text evidence="2">The sequence shown here is derived from an EMBL/GenBank/DDBJ whole genome shotgun (WGS) entry which is preliminary data.</text>
</comment>
<dbReference type="AlphaFoldDB" id="A0A8T0N2J7"/>
<protein>
    <submittedName>
        <fullName evidence="2">Uncharacterized protein</fullName>
    </submittedName>
</protein>
<evidence type="ECO:0000313" key="2">
    <source>
        <dbReference type="EMBL" id="KAG2543325.1"/>
    </source>
</evidence>
<feature type="region of interest" description="Disordered" evidence="1">
    <location>
        <begin position="212"/>
        <end position="338"/>
    </location>
</feature>
<accession>A0A8T0N2J7</accession>
<proteinExistence type="predicted"/>
<feature type="compositionally biased region" description="Basic and acidic residues" evidence="1">
    <location>
        <begin position="229"/>
        <end position="250"/>
    </location>
</feature>